<comment type="caution">
    <text evidence="1">The sequence shown here is derived from an EMBL/GenBank/DDBJ whole genome shotgun (WGS) entry which is preliminary data.</text>
</comment>
<protein>
    <recommendedName>
        <fullName evidence="3">F-box domain-containing protein</fullName>
    </recommendedName>
</protein>
<accession>A0A0W0FTH4</accession>
<proteinExistence type="predicted"/>
<sequence>MSLSQELVDIIIDEIAGDDQSLLNLALTSHACLPRARQHLFRQLCLLPLHPEVAFSRFWTAERTKNHVKKFIELCSHPRSTILHAGPKHVRLTPFVKGSGIYYGKVDKQSHLSAFIEVLSWLTSRSPFPSGKDNSRQQRVTRANSNATYGDRLFWNVQELTISSITPTHGLAELKALLLVSSFPRVTRLTLMDVDVRFRKCLSDIVSACPTLEYLSAGVSFDRIPIIKRPVSFPISLTHIEIPTKPYEALHKSSFRILESCATIKDLVLPMRNESEFNDLNQFLNSSAAVKSRTLKHCKLDLTYIPLGYPISWPRMINFHKVPAWTIIGAVGAFTALASTNENGTVMPNVTRIKGLNAVWELLEQPPFEMARNLDNVLSSTIRFPCLKEVEFPVYNWFSREELVNSGWDEVTLTVREGSKVYGIMENKMETIRARLPKCRDRGLLKMKCICNRKPEYEKMSLSQELIDTIIDEISGDDQSLLNLALTSHACLPRARQHLFRQLSLLPLQPEGTFSRFWTAERTESHVKKFIELCSHPRSTILHAGPKRVELTTLVGPGMYHWKVDKQSHLSAFIEVLSWLTSRSPFPSGKDSSRQQRVTRANRNATYGERLFWNVQELTISSITPTHGLAELKTLLLVSPFPRVTRLTLVDVDVRFRKCLSDIVSACPTLEYLSAGVSFDRIPIIKRPVSFPTSLTHIEIPASQKSSFRILESCATIKDLVLPLRMRSESELNDFNQFLDSSAAVTSRTLKHCELDLTSFPSTYPISWAGAINFHKVPTWTIIGIVGTFLPLAFTSENGTVIPNVTRIIGLHVWELLVPPDSEYVASNLDNVLSSTIRFLCLKEVDVPVDDRFSREELVNSGWDEVTLTVREGSRVHGIMEERTEIIRARLPKCWERGLLRIKCTCLPW</sequence>
<evidence type="ECO:0000313" key="1">
    <source>
        <dbReference type="EMBL" id="KTB39620.1"/>
    </source>
</evidence>
<dbReference type="Proteomes" id="UP000054988">
    <property type="component" value="Unassembled WGS sequence"/>
</dbReference>
<gene>
    <name evidence="1" type="ORF">WG66_7803</name>
</gene>
<organism evidence="1 2">
    <name type="scientific">Moniliophthora roreri</name>
    <name type="common">Frosty pod rot fungus</name>
    <name type="synonym">Monilia roreri</name>
    <dbReference type="NCBI Taxonomy" id="221103"/>
    <lineage>
        <taxon>Eukaryota</taxon>
        <taxon>Fungi</taxon>
        <taxon>Dikarya</taxon>
        <taxon>Basidiomycota</taxon>
        <taxon>Agaricomycotina</taxon>
        <taxon>Agaricomycetes</taxon>
        <taxon>Agaricomycetidae</taxon>
        <taxon>Agaricales</taxon>
        <taxon>Marasmiineae</taxon>
        <taxon>Marasmiaceae</taxon>
        <taxon>Moniliophthora</taxon>
    </lineage>
</organism>
<evidence type="ECO:0000313" key="2">
    <source>
        <dbReference type="Proteomes" id="UP000054988"/>
    </source>
</evidence>
<evidence type="ECO:0008006" key="3">
    <source>
        <dbReference type="Google" id="ProtNLM"/>
    </source>
</evidence>
<dbReference type="PANTHER" id="PTHR31639">
    <property type="entry name" value="F-BOX PROTEIN-LIKE"/>
    <property type="match status" value="1"/>
</dbReference>
<dbReference type="AlphaFoldDB" id="A0A0W0FTH4"/>
<dbReference type="EMBL" id="LATX01001657">
    <property type="protein sequence ID" value="KTB39620.1"/>
    <property type="molecule type" value="Genomic_DNA"/>
</dbReference>
<dbReference type="PANTHER" id="PTHR31639:SF256">
    <property type="entry name" value="OS07G0242900 PROTEIN"/>
    <property type="match status" value="1"/>
</dbReference>
<name>A0A0W0FTH4_MONRR</name>
<reference evidence="1 2" key="1">
    <citation type="submission" date="2015-12" db="EMBL/GenBank/DDBJ databases">
        <title>Draft genome sequence of Moniliophthora roreri, the causal agent of frosty pod rot of cacao.</title>
        <authorList>
            <person name="Aime M.C."/>
            <person name="Diaz-Valderrama J.R."/>
            <person name="Kijpornyongpan T."/>
            <person name="Phillips-Mora W."/>
        </authorList>
    </citation>
    <scope>NUCLEOTIDE SEQUENCE [LARGE SCALE GENOMIC DNA]</scope>
    <source>
        <strain evidence="1 2">MCA 2952</strain>
    </source>
</reference>